<evidence type="ECO:0000256" key="11">
    <source>
        <dbReference type="ARBA" id="ARBA00023136"/>
    </source>
</evidence>
<evidence type="ECO:0000256" key="5">
    <source>
        <dbReference type="ARBA" id="ARBA00022692"/>
    </source>
</evidence>
<evidence type="ECO:0000256" key="3">
    <source>
        <dbReference type="ARBA" id="ARBA00022475"/>
    </source>
</evidence>
<dbReference type="Gene3D" id="4.10.400.10">
    <property type="entry name" value="Low-density Lipoprotein Receptor"/>
    <property type="match status" value="1"/>
</dbReference>
<sequence length="529" mass="55949">MCVPKNMICDLHKDCEHGEDENVCIGYPEGARCDFEAGMCGWKNNNKDEMDWTHYQGSGTNAQRGGPSGDHTLLNGTGWYMLSKLPQLGSLSEQAILESPVFDPPPCYHRDQSSELYESCRIRLFYHKEGRNQGSLRLEVIERDGSREGNTRLLKQLTGDQGGQWKILFKPVPATVTHPYQVRVINVRAMRSTGDMGLDDISLSPECFGLGVAADAAAACPVETTTEAVPAVIPPEDGVGWLMTTCGARGREGPGVDECKKAYHDFPQPHAAVTEDKSVSMVKGLQKWKVPADGYYALIAQGASGGTGVQSQDQRSKGSWARGVFYLKAKDALYIMVGQEGESACEDSEAQSTQGSSSCHERSDPPHDDNFDQMNEVEQVRKMSKSIYGGGGGGGGASIVYKVVDGKATPLVVAGGGGGLAWVNTTVKDTQNGRGINSSLQDTHGLATYNVSYSGAGPGGGWRGTSTSNGSEGQSLLKGGRGGDLCKGNSILVYRGFGGYGGGGGACLAGGGGGGYTGEQMSYTKTKGD</sequence>
<evidence type="ECO:0000256" key="13">
    <source>
        <dbReference type="ARBA" id="ARBA00023157"/>
    </source>
</evidence>
<feature type="compositionally biased region" description="Basic and acidic residues" evidence="16">
    <location>
        <begin position="359"/>
        <end position="370"/>
    </location>
</feature>
<evidence type="ECO:0000259" key="17">
    <source>
        <dbReference type="PROSITE" id="PS50060"/>
    </source>
</evidence>
<evidence type="ECO:0000256" key="4">
    <source>
        <dbReference type="ARBA" id="ARBA00022679"/>
    </source>
</evidence>
<dbReference type="PANTHER" id="PTHR23282:SF146">
    <property type="entry name" value="RT07201P-RELATED"/>
    <property type="match status" value="1"/>
</dbReference>
<dbReference type="InterPro" id="IPR013320">
    <property type="entry name" value="ConA-like_dom_sf"/>
</dbReference>
<dbReference type="EC" id="2.7.10.1" evidence="2"/>
<keyword evidence="3" id="KW-1003">Cell membrane</keyword>
<protein>
    <recommendedName>
        <fullName evidence="2">receptor protein-tyrosine kinase</fullName>
        <ecNumber evidence="2">2.7.10.1</ecNumber>
    </recommendedName>
</protein>
<evidence type="ECO:0000256" key="14">
    <source>
        <dbReference type="ARBA" id="ARBA00023170"/>
    </source>
</evidence>
<dbReference type="Pfam" id="PF12810">
    <property type="entry name" value="ALK_LTK_GRD"/>
    <property type="match status" value="1"/>
</dbReference>
<keyword evidence="11" id="KW-0472">Membrane</keyword>
<dbReference type="PROSITE" id="PS50060">
    <property type="entry name" value="MAM_2"/>
    <property type="match status" value="1"/>
</dbReference>
<dbReference type="GO" id="GO:0004714">
    <property type="term" value="F:transmembrane receptor protein tyrosine kinase activity"/>
    <property type="evidence" value="ECO:0007669"/>
    <property type="project" value="UniProtKB-EC"/>
</dbReference>
<keyword evidence="14" id="KW-0675">Receptor</keyword>
<dbReference type="GO" id="GO:0005886">
    <property type="term" value="C:plasma membrane"/>
    <property type="evidence" value="ECO:0007669"/>
    <property type="project" value="UniProtKB-SubCell"/>
</dbReference>
<evidence type="ECO:0000256" key="9">
    <source>
        <dbReference type="ARBA" id="ARBA00022840"/>
    </source>
</evidence>
<dbReference type="FunFam" id="2.60.120.200:FF:000193">
    <property type="entry name" value="Tyrosine-protein kinase receptor"/>
    <property type="match status" value="1"/>
</dbReference>
<dbReference type="CDD" id="cd06263">
    <property type="entry name" value="MAM"/>
    <property type="match status" value="1"/>
</dbReference>
<evidence type="ECO:0000256" key="10">
    <source>
        <dbReference type="ARBA" id="ARBA00022989"/>
    </source>
</evidence>
<dbReference type="Proteomes" id="UP001497623">
    <property type="component" value="Unassembled WGS sequence"/>
</dbReference>
<keyword evidence="8" id="KW-0418">Kinase</keyword>
<evidence type="ECO:0000256" key="2">
    <source>
        <dbReference type="ARBA" id="ARBA00011902"/>
    </source>
</evidence>
<proteinExistence type="predicted"/>
<evidence type="ECO:0000313" key="18">
    <source>
        <dbReference type="EMBL" id="CAL4062083.1"/>
    </source>
</evidence>
<keyword evidence="7" id="KW-0547">Nucleotide-binding</keyword>
<dbReference type="Pfam" id="PF00629">
    <property type="entry name" value="MAM"/>
    <property type="match status" value="1"/>
</dbReference>
<evidence type="ECO:0000256" key="6">
    <source>
        <dbReference type="ARBA" id="ARBA00022729"/>
    </source>
</evidence>
<keyword evidence="15" id="KW-0325">Glycoprotein</keyword>
<feature type="compositionally biased region" description="Polar residues" evidence="16">
    <location>
        <begin position="464"/>
        <end position="474"/>
    </location>
</feature>
<dbReference type="GO" id="GO:0005524">
    <property type="term" value="F:ATP binding"/>
    <property type="evidence" value="ECO:0007669"/>
    <property type="project" value="UniProtKB-KW"/>
</dbReference>
<dbReference type="InterPro" id="IPR055163">
    <property type="entry name" value="ALK/LTK-like_GRD"/>
</dbReference>
<keyword evidence="10" id="KW-1133">Transmembrane helix</keyword>
<keyword evidence="19" id="KW-1185">Reference proteome</keyword>
<gene>
    <name evidence="18" type="ORF">MNOR_LOCUS2382</name>
</gene>
<feature type="region of interest" description="Disordered" evidence="16">
    <location>
        <begin position="460"/>
        <end position="479"/>
    </location>
</feature>
<keyword evidence="4" id="KW-0808">Transferase</keyword>
<organism evidence="18 19">
    <name type="scientific">Meganyctiphanes norvegica</name>
    <name type="common">Northern krill</name>
    <name type="synonym">Thysanopoda norvegica</name>
    <dbReference type="NCBI Taxonomy" id="48144"/>
    <lineage>
        <taxon>Eukaryota</taxon>
        <taxon>Metazoa</taxon>
        <taxon>Ecdysozoa</taxon>
        <taxon>Arthropoda</taxon>
        <taxon>Crustacea</taxon>
        <taxon>Multicrustacea</taxon>
        <taxon>Malacostraca</taxon>
        <taxon>Eumalacostraca</taxon>
        <taxon>Eucarida</taxon>
        <taxon>Euphausiacea</taxon>
        <taxon>Euphausiidae</taxon>
        <taxon>Meganyctiphanes</taxon>
    </lineage>
</organism>
<name>A0AAV2PMR6_MEGNR</name>
<comment type="caution">
    <text evidence="18">The sequence shown here is derived from an EMBL/GenBank/DDBJ whole genome shotgun (WGS) entry which is preliminary data.</text>
</comment>
<dbReference type="InterPro" id="IPR000998">
    <property type="entry name" value="MAM_dom"/>
</dbReference>
<dbReference type="SMART" id="SM00137">
    <property type="entry name" value="MAM"/>
    <property type="match status" value="1"/>
</dbReference>
<feature type="domain" description="MAM" evidence="17">
    <location>
        <begin position="31"/>
        <end position="209"/>
    </location>
</feature>
<keyword evidence="6" id="KW-0732">Signal</keyword>
<dbReference type="InterPro" id="IPR002172">
    <property type="entry name" value="LDrepeatLR_classA_rpt"/>
</dbReference>
<dbReference type="InterPro" id="IPR051560">
    <property type="entry name" value="MAM_domain-containing"/>
</dbReference>
<dbReference type="EMBL" id="CAXKWB010000720">
    <property type="protein sequence ID" value="CAL4062083.1"/>
    <property type="molecule type" value="Genomic_DNA"/>
</dbReference>
<evidence type="ECO:0000256" key="8">
    <source>
        <dbReference type="ARBA" id="ARBA00022777"/>
    </source>
</evidence>
<dbReference type="SUPFAM" id="SSF49899">
    <property type="entry name" value="Concanavalin A-like lectins/glucanases"/>
    <property type="match status" value="1"/>
</dbReference>
<keyword evidence="5" id="KW-0812">Transmembrane</keyword>
<dbReference type="InterPro" id="IPR036055">
    <property type="entry name" value="LDL_receptor-like_sf"/>
</dbReference>
<keyword evidence="9" id="KW-0067">ATP-binding</keyword>
<evidence type="ECO:0000256" key="7">
    <source>
        <dbReference type="ARBA" id="ARBA00022741"/>
    </source>
</evidence>
<dbReference type="AlphaFoldDB" id="A0AAV2PMR6"/>
<comment type="subcellular location">
    <subcellularLocation>
        <location evidence="1">Cell membrane</location>
        <topology evidence="1">Single-pass type I membrane protein</topology>
    </subcellularLocation>
</comment>
<dbReference type="Gene3D" id="2.60.120.200">
    <property type="match status" value="1"/>
</dbReference>
<accession>A0AAV2PMR6</accession>
<evidence type="ECO:0000256" key="1">
    <source>
        <dbReference type="ARBA" id="ARBA00004251"/>
    </source>
</evidence>
<evidence type="ECO:0000256" key="15">
    <source>
        <dbReference type="ARBA" id="ARBA00023180"/>
    </source>
</evidence>
<evidence type="ECO:0000256" key="16">
    <source>
        <dbReference type="SAM" id="MobiDB-lite"/>
    </source>
</evidence>
<keyword evidence="12" id="KW-0829">Tyrosine-protein kinase</keyword>
<dbReference type="CDD" id="cd00112">
    <property type="entry name" value="LDLa"/>
    <property type="match status" value="1"/>
</dbReference>
<dbReference type="PANTHER" id="PTHR23282">
    <property type="entry name" value="APICAL ENDOSOMAL GLYCOPROTEIN PRECURSOR"/>
    <property type="match status" value="1"/>
</dbReference>
<reference evidence="18 19" key="1">
    <citation type="submission" date="2024-05" db="EMBL/GenBank/DDBJ databases">
        <authorList>
            <person name="Wallberg A."/>
        </authorList>
    </citation>
    <scope>NUCLEOTIDE SEQUENCE [LARGE SCALE GENOMIC DNA]</scope>
</reference>
<keyword evidence="13" id="KW-1015">Disulfide bond</keyword>
<feature type="region of interest" description="Disordered" evidence="16">
    <location>
        <begin position="345"/>
        <end position="372"/>
    </location>
</feature>
<evidence type="ECO:0000313" key="19">
    <source>
        <dbReference type="Proteomes" id="UP001497623"/>
    </source>
</evidence>
<evidence type="ECO:0000256" key="12">
    <source>
        <dbReference type="ARBA" id="ARBA00023137"/>
    </source>
</evidence>